<evidence type="ECO:0000259" key="6">
    <source>
        <dbReference type="Pfam" id="PF05193"/>
    </source>
</evidence>
<dbReference type="InterPro" id="IPR011765">
    <property type="entry name" value="Pept_M16_N"/>
</dbReference>
<keyword evidence="3" id="KW-0482">Metalloprotease</keyword>
<dbReference type="EMBL" id="QOQD01000003">
    <property type="protein sequence ID" value="RCL74125.1"/>
    <property type="molecule type" value="Genomic_DNA"/>
</dbReference>
<evidence type="ECO:0000313" key="7">
    <source>
        <dbReference type="EMBL" id="RCL74125.1"/>
    </source>
</evidence>
<dbReference type="InterPro" id="IPR011249">
    <property type="entry name" value="Metalloenz_LuxS/M16"/>
</dbReference>
<dbReference type="GO" id="GO:0046872">
    <property type="term" value="F:metal ion binding"/>
    <property type="evidence" value="ECO:0007669"/>
    <property type="project" value="InterPro"/>
</dbReference>
<feature type="domain" description="Peptidase M16 C-terminal" evidence="6">
    <location>
        <begin position="167"/>
        <end position="337"/>
    </location>
</feature>
<evidence type="ECO:0000256" key="1">
    <source>
        <dbReference type="ARBA" id="ARBA00001947"/>
    </source>
</evidence>
<gene>
    <name evidence="7" type="ORF">DBW71_01620</name>
</gene>
<feature type="domain" description="Peptidase M16 N-terminal" evidence="5">
    <location>
        <begin position="14"/>
        <end position="159"/>
    </location>
</feature>
<evidence type="ECO:0000256" key="2">
    <source>
        <dbReference type="ARBA" id="ARBA00007261"/>
    </source>
</evidence>
<keyword evidence="3" id="KW-0378">Hydrolase</keyword>
<evidence type="ECO:0000313" key="8">
    <source>
        <dbReference type="Proteomes" id="UP000253570"/>
    </source>
</evidence>
<proteinExistence type="inferred from homology"/>
<reference evidence="7 8" key="1">
    <citation type="journal article" date="2018" name="Microbiome">
        <title>Fine metagenomic profile of the Mediterranean stratified and mixed water columns revealed by assembly and recruitment.</title>
        <authorList>
            <person name="Haro-Moreno J.M."/>
            <person name="Lopez-Perez M."/>
            <person name="De La Torre J.R."/>
            <person name="Picazo A."/>
            <person name="Camacho A."/>
            <person name="Rodriguez-Valera F."/>
        </authorList>
    </citation>
    <scope>NUCLEOTIDE SEQUENCE [LARGE SCALE GENOMIC DNA]</scope>
    <source>
        <strain evidence="7">MED-G57</strain>
    </source>
</reference>
<dbReference type="Pfam" id="PF00675">
    <property type="entry name" value="Peptidase_M16"/>
    <property type="match status" value="1"/>
</dbReference>
<dbReference type="Gene3D" id="3.30.830.10">
    <property type="entry name" value="Metalloenzyme, LuxS/M16 peptidase-like"/>
    <property type="match status" value="2"/>
</dbReference>
<dbReference type="PANTHER" id="PTHR11851:SF49">
    <property type="entry name" value="MITOCHONDRIAL-PROCESSING PEPTIDASE SUBUNIT ALPHA"/>
    <property type="match status" value="1"/>
</dbReference>
<organism evidence="7 8">
    <name type="scientific">PS1 clade bacterium</name>
    <dbReference type="NCBI Taxonomy" id="2175152"/>
    <lineage>
        <taxon>Bacteria</taxon>
        <taxon>Pseudomonadati</taxon>
        <taxon>Pseudomonadota</taxon>
        <taxon>Alphaproteobacteria</taxon>
        <taxon>PS1 clade</taxon>
    </lineage>
</organism>
<comment type="cofactor">
    <cofactor evidence="1">
        <name>Zn(2+)</name>
        <dbReference type="ChEBI" id="CHEBI:29105"/>
    </cofactor>
</comment>
<dbReference type="GO" id="GO:0006508">
    <property type="term" value="P:proteolysis"/>
    <property type="evidence" value="ECO:0007669"/>
    <property type="project" value="InterPro"/>
</dbReference>
<accession>A0A368DSC3</accession>
<dbReference type="FunFam" id="3.30.830.10:FF:000008">
    <property type="entry name" value="Mitochondrial-processing peptidase subunit beta"/>
    <property type="match status" value="1"/>
</dbReference>
<dbReference type="SUPFAM" id="SSF63411">
    <property type="entry name" value="LuxS/MPP-like metallohydrolase"/>
    <property type="match status" value="2"/>
</dbReference>
<dbReference type="AlphaFoldDB" id="A0A368DSC3"/>
<dbReference type="InterPro" id="IPR050361">
    <property type="entry name" value="MPP/UQCRC_Complex"/>
</dbReference>
<comment type="similarity">
    <text evidence="2 4">Belongs to the peptidase M16 family.</text>
</comment>
<dbReference type="Pfam" id="PF05193">
    <property type="entry name" value="Peptidase_M16_C"/>
    <property type="match status" value="1"/>
</dbReference>
<evidence type="ECO:0000259" key="5">
    <source>
        <dbReference type="Pfam" id="PF00675"/>
    </source>
</evidence>
<keyword evidence="3" id="KW-0645">Protease</keyword>
<dbReference type="InterPro" id="IPR007863">
    <property type="entry name" value="Peptidase_M16_C"/>
</dbReference>
<dbReference type="GO" id="GO:0004222">
    <property type="term" value="F:metalloendopeptidase activity"/>
    <property type="evidence" value="ECO:0007669"/>
    <property type="project" value="InterPro"/>
</dbReference>
<protein>
    <submittedName>
        <fullName evidence="7">Insulinase family protein</fullName>
    </submittedName>
</protein>
<evidence type="ECO:0000256" key="4">
    <source>
        <dbReference type="RuleBase" id="RU004447"/>
    </source>
</evidence>
<dbReference type="PANTHER" id="PTHR11851">
    <property type="entry name" value="METALLOPROTEASE"/>
    <property type="match status" value="1"/>
</dbReference>
<sequence>MTTNISSLTNNIKIISNNMQNFSSVSLGIWIEVGSRNEIEDEQGISHLLEHMAFKGTKTRSSKQIALEIENVGGDINASTSVERTNYYVRLLENDLEIGVSILSDIIQNSTFDPNELKKEKSVIFQELAATLDSPDDMVFENFQSAAYHDQPIGRSILGNKETLLNIDSTKLVSYLNKFYHADNIIIVATGAVDHEKLHSLCEKYLSNLDRTDSPKTNIASYRPNEIREIRNIEQAHIIYAFEGCSYHDSQLYVSHVFSNILGGGMSSRLFQNIRENLGLAYSIFSFSSSYKDTGVFGIYSATSPDKVNDYSISVAQEIKNSGSSISEEEIQKAKKQIRAGLLISSENPVARMNQVARQMSIYGKLIEMNEILEKIESINKNHINDFIENTFKPEKMTISALGAISKLDEISKIRRLYE</sequence>
<dbReference type="PROSITE" id="PS00143">
    <property type="entry name" value="INSULINASE"/>
    <property type="match status" value="1"/>
</dbReference>
<dbReference type="InterPro" id="IPR001431">
    <property type="entry name" value="Pept_M16_Zn_BS"/>
</dbReference>
<name>A0A368DSC3_9PROT</name>
<evidence type="ECO:0000256" key="3">
    <source>
        <dbReference type="ARBA" id="ARBA00023049"/>
    </source>
</evidence>
<dbReference type="Proteomes" id="UP000253570">
    <property type="component" value="Unassembled WGS sequence"/>
</dbReference>
<comment type="caution">
    <text evidence="7">The sequence shown here is derived from an EMBL/GenBank/DDBJ whole genome shotgun (WGS) entry which is preliminary data.</text>
</comment>